<proteinExistence type="predicted"/>
<dbReference type="RefSeq" id="WP_132704497.1">
    <property type="nucleotide sequence ID" value="NZ_SMGI01000002.1"/>
</dbReference>
<comment type="caution">
    <text evidence="2">The sequence shown here is derived from an EMBL/GenBank/DDBJ whole genome shotgun (WGS) entry which is preliminary data.</text>
</comment>
<dbReference type="AlphaFoldDB" id="A0A4R1KS69"/>
<evidence type="ECO:0000313" key="3">
    <source>
        <dbReference type="Proteomes" id="UP000295714"/>
    </source>
</evidence>
<sequence length="132" mass="15873">MRFLVFLLLISSFANAQKSYQKNYFENGKLESAGWIIKGEKTEYWRFYHSNGKLKEEGHYKAGEKVNWWIFYDIHGKVNHKCQLKDGKKNGYCLMYKNQKLISAVKYSLGKKIKQWTDFRSFKKENRLRDLQ</sequence>
<name>A0A4R1KS69_9FLAO</name>
<dbReference type="Proteomes" id="UP000295714">
    <property type="component" value="Unassembled WGS sequence"/>
</dbReference>
<dbReference type="EMBL" id="SMGI01000002">
    <property type="protein sequence ID" value="TCK67440.1"/>
    <property type="molecule type" value="Genomic_DNA"/>
</dbReference>
<feature type="signal peptide" evidence="1">
    <location>
        <begin position="1"/>
        <end position="16"/>
    </location>
</feature>
<dbReference type="Gene3D" id="3.90.930.1">
    <property type="match status" value="1"/>
</dbReference>
<keyword evidence="1" id="KW-0732">Signal</keyword>
<dbReference type="OrthoDB" id="1223552at2"/>
<keyword evidence="3" id="KW-1185">Reference proteome</keyword>
<dbReference type="SUPFAM" id="SSF82185">
    <property type="entry name" value="Histone H3 K4-specific methyltransferase SET7/9 N-terminal domain"/>
    <property type="match status" value="1"/>
</dbReference>
<evidence type="ECO:0008006" key="4">
    <source>
        <dbReference type="Google" id="ProtNLM"/>
    </source>
</evidence>
<accession>A0A4R1KS69</accession>
<reference evidence="2 3" key="1">
    <citation type="journal article" date="2015" name="Stand. Genomic Sci.">
        <title>Genomic Encyclopedia of Bacterial and Archaeal Type Strains, Phase III: the genomes of soil and plant-associated and newly described type strains.</title>
        <authorList>
            <person name="Whitman W.B."/>
            <person name="Woyke T."/>
            <person name="Klenk H.P."/>
            <person name="Zhou Y."/>
            <person name="Lilburn T.G."/>
            <person name="Beck B.J."/>
            <person name="De Vos P."/>
            <person name="Vandamme P."/>
            <person name="Eisen J.A."/>
            <person name="Garrity G."/>
            <person name="Hugenholtz P."/>
            <person name="Kyrpides N.C."/>
        </authorList>
    </citation>
    <scope>NUCLEOTIDE SEQUENCE [LARGE SCALE GENOMIC DNA]</scope>
    <source>
        <strain evidence="2 3">CECT 8445</strain>
    </source>
</reference>
<organism evidence="2 3">
    <name type="scientific">Winogradskyella wandonensis</name>
    <dbReference type="NCBI Taxonomy" id="1442586"/>
    <lineage>
        <taxon>Bacteria</taxon>
        <taxon>Pseudomonadati</taxon>
        <taxon>Bacteroidota</taxon>
        <taxon>Flavobacteriia</taxon>
        <taxon>Flavobacteriales</taxon>
        <taxon>Flavobacteriaceae</taxon>
        <taxon>Winogradskyella</taxon>
    </lineage>
</organism>
<feature type="chain" id="PRO_5020330623" description="MORN repeat protein" evidence="1">
    <location>
        <begin position="17"/>
        <end position="132"/>
    </location>
</feature>
<evidence type="ECO:0000256" key="1">
    <source>
        <dbReference type="SAM" id="SignalP"/>
    </source>
</evidence>
<protein>
    <recommendedName>
        <fullName evidence="4">MORN repeat protein</fullName>
    </recommendedName>
</protein>
<evidence type="ECO:0000313" key="2">
    <source>
        <dbReference type="EMBL" id="TCK67440.1"/>
    </source>
</evidence>
<gene>
    <name evidence="2" type="ORF">DFQ05_1216</name>
</gene>